<evidence type="ECO:0000313" key="3">
    <source>
        <dbReference type="Proteomes" id="UP001055172"/>
    </source>
</evidence>
<protein>
    <submittedName>
        <fullName evidence="2">Uncharacterized protein</fullName>
    </submittedName>
</protein>
<dbReference type="Proteomes" id="UP001055172">
    <property type="component" value="Unassembled WGS sequence"/>
</dbReference>
<evidence type="ECO:0000256" key="1">
    <source>
        <dbReference type="SAM" id="MobiDB-lite"/>
    </source>
</evidence>
<name>A0AA37LXV8_9PEZI</name>
<reference evidence="2 3" key="1">
    <citation type="submission" date="2021-07" db="EMBL/GenBank/DDBJ databases">
        <title>Genome data of Colletotrichum spaethianum.</title>
        <authorList>
            <person name="Utami Y.D."/>
            <person name="Hiruma K."/>
        </authorList>
    </citation>
    <scope>NUCLEOTIDE SEQUENCE [LARGE SCALE GENOMIC DNA]</scope>
    <source>
        <strain evidence="2 3">MAFF 242679</strain>
    </source>
</reference>
<dbReference type="EMBL" id="BPPX01000035">
    <property type="protein sequence ID" value="GJC88722.1"/>
    <property type="molecule type" value="Genomic_DNA"/>
</dbReference>
<evidence type="ECO:0000313" key="2">
    <source>
        <dbReference type="EMBL" id="GJC88722.1"/>
    </source>
</evidence>
<accession>A0AA37LXV8</accession>
<sequence>MSSTTQDRVHKPSHLRALSEPVAPENLGAPARDEVPFGRQEIETPTKVDQRHATARLKWQAMVEDYFLARGAPYSPKLDGTRREGAESNQLVYGRKPGGPIVKCPAETSAIFAVMGWVDIARIIDLEGREQVPWDQLAGISAFIEPPTKGHEAQTTLTDYVGQVAASCGNEDWLEAFGLVKAYVAQRHPTPANVFTETGAYRGFDHAEKRLRQIVEGVVSASTDWQPRWRAGGFSD</sequence>
<keyword evidence="3" id="KW-1185">Reference proteome</keyword>
<comment type="caution">
    <text evidence="2">The sequence shown here is derived from an EMBL/GenBank/DDBJ whole genome shotgun (WGS) entry which is preliminary data.</text>
</comment>
<proteinExistence type="predicted"/>
<dbReference type="AlphaFoldDB" id="A0AA37LXV8"/>
<organism evidence="2 3">
    <name type="scientific">Colletotrichum liriopes</name>
    <dbReference type="NCBI Taxonomy" id="708192"/>
    <lineage>
        <taxon>Eukaryota</taxon>
        <taxon>Fungi</taxon>
        <taxon>Dikarya</taxon>
        <taxon>Ascomycota</taxon>
        <taxon>Pezizomycotina</taxon>
        <taxon>Sordariomycetes</taxon>
        <taxon>Hypocreomycetidae</taxon>
        <taxon>Glomerellales</taxon>
        <taxon>Glomerellaceae</taxon>
        <taxon>Colletotrichum</taxon>
        <taxon>Colletotrichum spaethianum species complex</taxon>
    </lineage>
</organism>
<feature type="region of interest" description="Disordered" evidence="1">
    <location>
        <begin position="1"/>
        <end position="39"/>
    </location>
</feature>
<gene>
    <name evidence="2" type="ORF">ColLi_11560</name>
</gene>